<keyword evidence="6" id="KW-1185">Reference proteome</keyword>
<protein>
    <submittedName>
        <fullName evidence="5">U4/U6.U5 tri-snRNP-associated protein 1</fullName>
    </submittedName>
</protein>
<gene>
    <name evidence="5" type="ORF">DEO72_LG3g355</name>
</gene>
<feature type="region of interest" description="Disordered" evidence="4">
    <location>
        <begin position="361"/>
        <end position="395"/>
    </location>
</feature>
<feature type="compositionally biased region" description="Polar residues" evidence="4">
    <location>
        <begin position="306"/>
        <end position="320"/>
    </location>
</feature>
<dbReference type="Pfam" id="PF03343">
    <property type="entry name" value="SART-1"/>
    <property type="match status" value="2"/>
</dbReference>
<dbReference type="GO" id="GO:0000481">
    <property type="term" value="P:maturation of 5S rRNA"/>
    <property type="evidence" value="ECO:0007669"/>
    <property type="project" value="TreeGrafter"/>
</dbReference>
<accession>A0A4D6LBU3</accession>
<comment type="similarity">
    <text evidence="2">Belongs to the SNU66/SART1 family.</text>
</comment>
<feature type="region of interest" description="Disordered" evidence="4">
    <location>
        <begin position="483"/>
        <end position="522"/>
    </location>
</feature>
<evidence type="ECO:0000313" key="6">
    <source>
        <dbReference type="Proteomes" id="UP000501690"/>
    </source>
</evidence>
<evidence type="ECO:0000256" key="1">
    <source>
        <dbReference type="ARBA" id="ARBA00004123"/>
    </source>
</evidence>
<feature type="region of interest" description="Disordered" evidence="4">
    <location>
        <begin position="123"/>
        <end position="161"/>
    </location>
</feature>
<sequence length="601" mass="67804">MKESRTKKQPEGDTEISAWVSKSRKLEKKRALQLSKIFEEQDKIAVEGSDDEDTAQHTENLAGLKVLHGLDKVMEGGTVVLTIKDQPILADGDVNEEVDMLENIEIGEQKRRDEAYKASKNKTGVYDDKFNGDPSLEKKMLPQYDDPAAEEGVTLDEKGRFSGEAEKKLEDLRRRLTGVSTNTFEDLTSSGKVSSDYYTHEEMLQFKKPKKKKSLRKKDKLDINALEAEAVSSGLGVGDLGSRKNVRRQAIKEEQERLEAKMRSNAYQSAYAKAEEASKLEARRLALKKHEKEGVSGPQAIALLATSNHNNETDGQNPTAGESRENKVVFTEMEEFVWGLHIDEEARKPESEDVFMHDDEEAIVPDEEKTNEGGGWTEVQETNEDEQPNKEDKEEIVPDETIHEVAVGKGLSGALKLLKDRGTLKESIEWGGRNMDKKKSKLVGIVDDDEKETQKKREIRIERTDEFGRILTPKEAFRMISHKFHGKGPGKMKQEKRMKQYQEELKMKQMKSSDTPSLSVERMREAQARLQTPYLVLSGHVKPGQTGDPKSGFATVEKDLPGGLTPMLGDRKVEHFLGIKRKTETSDSDNPKKPKSYFLVL</sequence>
<comment type="subcellular location">
    <subcellularLocation>
        <location evidence="1">Nucleus</location>
    </subcellularLocation>
</comment>
<dbReference type="GO" id="GO:0046540">
    <property type="term" value="C:U4/U6 x U5 tri-snRNP complex"/>
    <property type="evidence" value="ECO:0007669"/>
    <property type="project" value="TreeGrafter"/>
</dbReference>
<dbReference type="PANTHER" id="PTHR14152:SF5">
    <property type="entry name" value="U4_U6.U5 TRI-SNRNP-ASSOCIATED PROTEIN 1"/>
    <property type="match status" value="1"/>
</dbReference>
<feature type="region of interest" description="Disordered" evidence="4">
    <location>
        <begin position="306"/>
        <end position="326"/>
    </location>
</feature>
<dbReference type="PANTHER" id="PTHR14152">
    <property type="entry name" value="SQUAMOUS CELL CARCINOMA ANTIGEN RECOGNISED BY CYTOTOXIC T LYMPHOCYTES"/>
    <property type="match status" value="1"/>
</dbReference>
<dbReference type="EMBL" id="CP039347">
    <property type="protein sequence ID" value="QCD85834.1"/>
    <property type="molecule type" value="Genomic_DNA"/>
</dbReference>
<evidence type="ECO:0000256" key="2">
    <source>
        <dbReference type="ARBA" id="ARBA00006076"/>
    </source>
</evidence>
<dbReference type="InterPro" id="IPR005011">
    <property type="entry name" value="SNU66/SART1"/>
</dbReference>
<reference evidence="5 6" key="1">
    <citation type="submission" date="2019-04" db="EMBL/GenBank/DDBJ databases">
        <title>An improved genome assembly and genetic linkage map for asparagus bean, Vigna unguiculata ssp. sesquipedialis.</title>
        <authorList>
            <person name="Xia Q."/>
            <person name="Zhang R."/>
            <person name="Dong Y."/>
        </authorList>
    </citation>
    <scope>NUCLEOTIDE SEQUENCE [LARGE SCALE GENOMIC DNA]</scope>
    <source>
        <tissue evidence="5">Leaf</tissue>
    </source>
</reference>
<evidence type="ECO:0000256" key="3">
    <source>
        <dbReference type="ARBA" id="ARBA00023242"/>
    </source>
</evidence>
<proteinExistence type="inferred from homology"/>
<dbReference type="Proteomes" id="UP000501690">
    <property type="component" value="Linkage Group LG3"/>
</dbReference>
<dbReference type="GO" id="GO:0045292">
    <property type="term" value="P:mRNA cis splicing, via spliceosome"/>
    <property type="evidence" value="ECO:0007669"/>
    <property type="project" value="TreeGrafter"/>
</dbReference>
<keyword evidence="3" id="KW-0539">Nucleus</keyword>
<evidence type="ECO:0000313" key="5">
    <source>
        <dbReference type="EMBL" id="QCD85834.1"/>
    </source>
</evidence>
<feature type="region of interest" description="Disordered" evidence="4">
    <location>
        <begin position="539"/>
        <end position="601"/>
    </location>
</feature>
<organism evidence="5 6">
    <name type="scientific">Vigna unguiculata</name>
    <name type="common">Cowpea</name>
    <dbReference type="NCBI Taxonomy" id="3917"/>
    <lineage>
        <taxon>Eukaryota</taxon>
        <taxon>Viridiplantae</taxon>
        <taxon>Streptophyta</taxon>
        <taxon>Embryophyta</taxon>
        <taxon>Tracheophyta</taxon>
        <taxon>Spermatophyta</taxon>
        <taxon>Magnoliopsida</taxon>
        <taxon>eudicotyledons</taxon>
        <taxon>Gunneridae</taxon>
        <taxon>Pentapetalae</taxon>
        <taxon>rosids</taxon>
        <taxon>fabids</taxon>
        <taxon>Fabales</taxon>
        <taxon>Fabaceae</taxon>
        <taxon>Papilionoideae</taxon>
        <taxon>50 kb inversion clade</taxon>
        <taxon>NPAAA clade</taxon>
        <taxon>indigoferoid/millettioid clade</taxon>
        <taxon>Phaseoleae</taxon>
        <taxon>Vigna</taxon>
    </lineage>
</organism>
<feature type="compositionally biased region" description="Basic and acidic residues" evidence="4">
    <location>
        <begin position="125"/>
        <end position="140"/>
    </location>
</feature>
<name>A0A4D6LBU3_VIGUN</name>
<evidence type="ECO:0000256" key="4">
    <source>
        <dbReference type="SAM" id="MobiDB-lite"/>
    </source>
</evidence>
<feature type="compositionally biased region" description="Basic and acidic residues" evidence="4">
    <location>
        <begin position="569"/>
        <end position="592"/>
    </location>
</feature>
<dbReference type="AlphaFoldDB" id="A0A4D6LBU3"/>
<feature type="compositionally biased region" description="Basic and acidic residues" evidence="4">
    <location>
        <begin position="492"/>
        <end position="507"/>
    </location>
</feature>